<dbReference type="Pfam" id="PF01420">
    <property type="entry name" value="Methylase_S"/>
    <property type="match status" value="2"/>
</dbReference>
<feature type="domain" description="Type I restriction modification DNA specificity" evidence="4">
    <location>
        <begin position="398"/>
        <end position="575"/>
    </location>
</feature>
<dbReference type="InterPro" id="IPR044946">
    <property type="entry name" value="Restrct_endonuc_typeI_TRD_sf"/>
</dbReference>
<dbReference type="Proteomes" id="UP000199650">
    <property type="component" value="Unassembled WGS sequence"/>
</dbReference>
<reference evidence="5 6" key="1">
    <citation type="submission" date="2016-10" db="EMBL/GenBank/DDBJ databases">
        <authorList>
            <person name="de Groot N.N."/>
        </authorList>
    </citation>
    <scope>NUCLEOTIDE SEQUENCE [LARGE SCALE GENOMIC DNA]</scope>
    <source>
        <strain evidence="5 6">DSM 29439</strain>
    </source>
</reference>
<dbReference type="STRING" id="1173584.SAMN05444851_1099"/>
<keyword evidence="2" id="KW-0680">Restriction system</keyword>
<dbReference type="CDD" id="cd17282">
    <property type="entry name" value="RMtype1_S_Eco16444ORF1681_TRD1-CR1_like"/>
    <property type="match status" value="1"/>
</dbReference>
<organism evidence="5 6">
    <name type="scientific">Aliiroseovarius sediminilitoris</name>
    <dbReference type="NCBI Taxonomy" id="1173584"/>
    <lineage>
        <taxon>Bacteria</taxon>
        <taxon>Pseudomonadati</taxon>
        <taxon>Pseudomonadota</taxon>
        <taxon>Alphaproteobacteria</taxon>
        <taxon>Rhodobacterales</taxon>
        <taxon>Paracoccaceae</taxon>
        <taxon>Aliiroseovarius</taxon>
    </lineage>
</organism>
<dbReference type="RefSeq" id="WP_218142231.1">
    <property type="nucleotide sequence ID" value="NZ_FOJB01000001.1"/>
</dbReference>
<gene>
    <name evidence="5" type="ORF">SAMN05444851_1099</name>
</gene>
<evidence type="ECO:0000259" key="4">
    <source>
        <dbReference type="Pfam" id="PF01420"/>
    </source>
</evidence>
<sequence>MTDVNQLITDHLDVWTAAIEKKSSAGRGNSGAITLYGIKKLRALILELAVRGKLVPQDENDGGVAFYLDEILRLRNELVRHGKSKKTKALPEVAKGEVPFDVPESWVWTRLQDVTGYIQRGKSPKYAEDGQVQVVSQKCVQWGQFDLEKARFINDASVDTYGPERFLRSGDILWNSTGTGTVGRVLAIEVENDQTLVADSHVTVVRSISGCPRFLEVFLSSAGIQDRIDPTHERSLVSGSTKQVELNVSTVTALPVPLPPLEEQNRIVAKVDELMGLCDALERQAEDSLKAHQTLVETCLATLTNSQTPEDLTQNWTRIEAHFDTLFTTEESVARLETTVLELAIRGLLVSQDPSDEPAATWLERAIRTRDKLVKAKTIRKPKATKDVDGLPKPYALPESWTWARLPEVGELARGKSKHRPRNDRRLFDGGEYPLVQTGDVARANPFIVESESFYNDFGLQQSRLWPRGTLCITIAANIADTGILAIDACFPDSVVGYIPFEDDVDVTYFDYFIRTAKNDLEHYAPSTAQKNINLEILGEVLVPLPPKAELSRICDRVSDLLKICKMLRQRIRDLESSSVKLADTLTSKIH</sequence>
<dbReference type="AlphaFoldDB" id="A0A1I0NVY9"/>
<dbReference type="InterPro" id="IPR051212">
    <property type="entry name" value="Type-I_RE_S_subunit"/>
</dbReference>
<keyword evidence="3" id="KW-0238">DNA-binding</keyword>
<feature type="domain" description="Type I restriction modification DNA specificity" evidence="4">
    <location>
        <begin position="103"/>
        <end position="290"/>
    </location>
</feature>
<proteinExistence type="inferred from homology"/>
<evidence type="ECO:0000256" key="3">
    <source>
        <dbReference type="ARBA" id="ARBA00023125"/>
    </source>
</evidence>
<dbReference type="Gene3D" id="3.90.220.20">
    <property type="entry name" value="DNA methylase specificity domains"/>
    <property type="match status" value="2"/>
</dbReference>
<dbReference type="PANTHER" id="PTHR43140:SF1">
    <property type="entry name" value="TYPE I RESTRICTION ENZYME ECOKI SPECIFICITY SUBUNIT"/>
    <property type="match status" value="1"/>
</dbReference>
<dbReference type="EMBL" id="FOJB01000001">
    <property type="protein sequence ID" value="SEW05148.1"/>
    <property type="molecule type" value="Genomic_DNA"/>
</dbReference>
<accession>A0A1I0NVY9</accession>
<protein>
    <submittedName>
        <fullName evidence="5">Type I restriction enzyme, S subunit</fullName>
    </submittedName>
</protein>
<evidence type="ECO:0000313" key="5">
    <source>
        <dbReference type="EMBL" id="SEW05148.1"/>
    </source>
</evidence>
<dbReference type="InterPro" id="IPR000055">
    <property type="entry name" value="Restrct_endonuc_typeI_TRD"/>
</dbReference>
<evidence type="ECO:0000256" key="2">
    <source>
        <dbReference type="ARBA" id="ARBA00022747"/>
    </source>
</evidence>
<dbReference type="GO" id="GO:0009307">
    <property type="term" value="P:DNA restriction-modification system"/>
    <property type="evidence" value="ECO:0007669"/>
    <property type="project" value="UniProtKB-KW"/>
</dbReference>
<comment type="similarity">
    <text evidence="1">Belongs to the type-I restriction system S methylase family.</text>
</comment>
<evidence type="ECO:0000256" key="1">
    <source>
        <dbReference type="ARBA" id="ARBA00010923"/>
    </source>
</evidence>
<dbReference type="PANTHER" id="PTHR43140">
    <property type="entry name" value="TYPE-1 RESTRICTION ENZYME ECOKI SPECIFICITY PROTEIN"/>
    <property type="match status" value="1"/>
</dbReference>
<keyword evidence="6" id="KW-1185">Reference proteome</keyword>
<dbReference type="SUPFAM" id="SSF116734">
    <property type="entry name" value="DNA methylase specificity domain"/>
    <property type="match status" value="2"/>
</dbReference>
<dbReference type="GO" id="GO:0003677">
    <property type="term" value="F:DNA binding"/>
    <property type="evidence" value="ECO:0007669"/>
    <property type="project" value="UniProtKB-KW"/>
</dbReference>
<evidence type="ECO:0000313" key="6">
    <source>
        <dbReference type="Proteomes" id="UP000199650"/>
    </source>
</evidence>
<name>A0A1I0NVY9_9RHOB</name>